<evidence type="ECO:0000313" key="7">
    <source>
        <dbReference type="Proteomes" id="UP000251692"/>
    </source>
</evidence>
<dbReference type="InterPro" id="IPR036509">
    <property type="entry name" value="Met_Sox_Rdtase_MsrA_sf"/>
</dbReference>
<organism evidence="6 7">
    <name type="scientific">Pontibacter arcticus</name>
    <dbReference type="NCBI Taxonomy" id="2080288"/>
    <lineage>
        <taxon>Bacteria</taxon>
        <taxon>Pseudomonadati</taxon>
        <taxon>Bacteroidota</taxon>
        <taxon>Cytophagia</taxon>
        <taxon>Cytophagales</taxon>
        <taxon>Hymenobacteraceae</taxon>
        <taxon>Pontibacter</taxon>
    </lineage>
</organism>
<evidence type="ECO:0000256" key="4">
    <source>
        <dbReference type="HAMAP-Rule" id="MF_01401"/>
    </source>
</evidence>
<reference evidence="6 7" key="1">
    <citation type="submission" date="2018-06" db="EMBL/GenBank/DDBJ databases">
        <authorList>
            <person name="Liu Z.-W."/>
        </authorList>
    </citation>
    <scope>NUCLEOTIDE SEQUENCE [LARGE SCALE GENOMIC DNA]</scope>
    <source>
        <strain evidence="6 7">2b14</strain>
    </source>
</reference>
<dbReference type="GO" id="GO:0008113">
    <property type="term" value="F:peptide-methionine (S)-S-oxide reductase activity"/>
    <property type="evidence" value="ECO:0007669"/>
    <property type="project" value="UniProtKB-UniRule"/>
</dbReference>
<keyword evidence="7" id="KW-1185">Reference proteome</keyword>
<evidence type="ECO:0000256" key="3">
    <source>
        <dbReference type="ARBA" id="ARBA00048782"/>
    </source>
</evidence>
<comment type="catalytic activity">
    <reaction evidence="3 4">
        <text>[thioredoxin]-disulfide + L-methionine + H2O = L-methionine (S)-S-oxide + [thioredoxin]-dithiol</text>
        <dbReference type="Rhea" id="RHEA:19993"/>
        <dbReference type="Rhea" id="RHEA-COMP:10698"/>
        <dbReference type="Rhea" id="RHEA-COMP:10700"/>
        <dbReference type="ChEBI" id="CHEBI:15377"/>
        <dbReference type="ChEBI" id="CHEBI:29950"/>
        <dbReference type="ChEBI" id="CHEBI:50058"/>
        <dbReference type="ChEBI" id="CHEBI:57844"/>
        <dbReference type="ChEBI" id="CHEBI:58772"/>
        <dbReference type="EC" id="1.8.4.11"/>
    </reaction>
</comment>
<dbReference type="PANTHER" id="PTHR43774:SF1">
    <property type="entry name" value="PEPTIDE METHIONINE SULFOXIDE REDUCTASE MSRA 2"/>
    <property type="match status" value="1"/>
</dbReference>
<dbReference type="RefSeq" id="WP_112305351.1">
    <property type="nucleotide sequence ID" value="NZ_QMDV01000002.1"/>
</dbReference>
<gene>
    <name evidence="4 6" type="primary">msrA</name>
    <name evidence="6" type="ORF">DP923_08235</name>
</gene>
<protein>
    <recommendedName>
        <fullName evidence="4">Peptide methionine sulfoxide reductase MsrA</fullName>
        <shortName evidence="4">Protein-methionine-S-oxide reductase</shortName>
        <ecNumber evidence="4">1.8.4.11</ecNumber>
    </recommendedName>
    <alternativeName>
        <fullName evidence="4">Peptide-methionine (S)-S-oxide reductase</fullName>
        <shortName evidence="4">Peptide Met(O) reductase</shortName>
    </alternativeName>
</protein>
<dbReference type="HAMAP" id="MF_01401">
    <property type="entry name" value="MsrA"/>
    <property type="match status" value="1"/>
</dbReference>
<dbReference type="Pfam" id="PF01625">
    <property type="entry name" value="PMSR"/>
    <property type="match status" value="1"/>
</dbReference>
<dbReference type="Proteomes" id="UP000251692">
    <property type="component" value="Unassembled WGS sequence"/>
</dbReference>
<keyword evidence="1 4" id="KW-0560">Oxidoreductase</keyword>
<proteinExistence type="inferred from homology"/>
<reference evidence="6 7" key="2">
    <citation type="submission" date="2018-07" db="EMBL/GenBank/DDBJ databases">
        <title>Pontibacter sp. 2b14 genomic sequence and assembly.</title>
        <authorList>
            <person name="Du Z.-J."/>
        </authorList>
    </citation>
    <scope>NUCLEOTIDE SEQUENCE [LARGE SCALE GENOMIC DNA]</scope>
    <source>
        <strain evidence="6 7">2b14</strain>
    </source>
</reference>
<comment type="similarity">
    <text evidence="4">Belongs to the MsrA Met sulfoxide reductase family.</text>
</comment>
<feature type="active site" evidence="4">
    <location>
        <position position="54"/>
    </location>
</feature>
<dbReference type="OrthoDB" id="4174719at2"/>
<feature type="domain" description="Peptide methionine sulphoxide reductase MsrA" evidence="5">
    <location>
        <begin position="47"/>
        <end position="198"/>
    </location>
</feature>
<dbReference type="PANTHER" id="PTHR43774">
    <property type="entry name" value="PEPTIDE METHIONINE SULFOXIDE REDUCTASE"/>
    <property type="match status" value="1"/>
</dbReference>
<dbReference type="Gene3D" id="3.30.1060.10">
    <property type="entry name" value="Peptide methionine sulphoxide reductase MsrA"/>
    <property type="match status" value="1"/>
</dbReference>
<evidence type="ECO:0000313" key="6">
    <source>
        <dbReference type="EMBL" id="RAU83201.1"/>
    </source>
</evidence>
<dbReference type="PROSITE" id="PS51257">
    <property type="entry name" value="PROKAR_LIPOPROTEIN"/>
    <property type="match status" value="1"/>
</dbReference>
<comment type="function">
    <text evidence="4">Has an important function as a repair enzyme for proteins that have been inactivated by oxidation. Catalyzes the reversible oxidation-reduction of methionine sulfoxide in proteins to methionine.</text>
</comment>
<sequence>MLRQSILFIILLLIIVSCYEPSAYTNTAALAQPEGQEQALDTMGMQKAIFAGGCFWCTEAYFERVNGVKAVVSGYAGGTKRNPTYEQVSAGLTDYAEAVQVYYDSTQVKYNTLLEVFFATHDPTTLNWQGPDVGKQYRSIVFYKTPKEKTQIEHYIGQLNEAGTFPNKVVTTVEPFKKFWVAEGYHQDYYRLNPDDMYVVSVAMPKVKKFEKNFQHLLKPAYKAR</sequence>
<comment type="caution">
    <text evidence="6">The sequence shown here is derived from an EMBL/GenBank/DDBJ whole genome shotgun (WGS) entry which is preliminary data.</text>
</comment>
<name>A0A364RFX4_9BACT</name>
<evidence type="ECO:0000259" key="5">
    <source>
        <dbReference type="Pfam" id="PF01625"/>
    </source>
</evidence>
<dbReference type="GO" id="GO:0033744">
    <property type="term" value="F:L-methionine:thioredoxin-disulfide S-oxidoreductase activity"/>
    <property type="evidence" value="ECO:0007669"/>
    <property type="project" value="RHEA"/>
</dbReference>
<dbReference type="SUPFAM" id="SSF55068">
    <property type="entry name" value="Peptide methionine sulfoxide reductase"/>
    <property type="match status" value="1"/>
</dbReference>
<evidence type="ECO:0000256" key="2">
    <source>
        <dbReference type="ARBA" id="ARBA00047806"/>
    </source>
</evidence>
<dbReference type="AlphaFoldDB" id="A0A364RFX4"/>
<dbReference type="EMBL" id="QMDV01000002">
    <property type="protein sequence ID" value="RAU83201.1"/>
    <property type="molecule type" value="Genomic_DNA"/>
</dbReference>
<evidence type="ECO:0000256" key="1">
    <source>
        <dbReference type="ARBA" id="ARBA00023002"/>
    </source>
</evidence>
<comment type="catalytic activity">
    <reaction evidence="2 4">
        <text>L-methionyl-[protein] + [thioredoxin]-disulfide + H2O = L-methionyl-(S)-S-oxide-[protein] + [thioredoxin]-dithiol</text>
        <dbReference type="Rhea" id="RHEA:14217"/>
        <dbReference type="Rhea" id="RHEA-COMP:10698"/>
        <dbReference type="Rhea" id="RHEA-COMP:10700"/>
        <dbReference type="Rhea" id="RHEA-COMP:12313"/>
        <dbReference type="Rhea" id="RHEA-COMP:12315"/>
        <dbReference type="ChEBI" id="CHEBI:15377"/>
        <dbReference type="ChEBI" id="CHEBI:16044"/>
        <dbReference type="ChEBI" id="CHEBI:29950"/>
        <dbReference type="ChEBI" id="CHEBI:44120"/>
        <dbReference type="ChEBI" id="CHEBI:50058"/>
        <dbReference type="EC" id="1.8.4.11"/>
    </reaction>
</comment>
<dbReference type="NCBIfam" id="TIGR00401">
    <property type="entry name" value="msrA"/>
    <property type="match status" value="1"/>
</dbReference>
<dbReference type="EC" id="1.8.4.11" evidence="4"/>
<dbReference type="InterPro" id="IPR002569">
    <property type="entry name" value="Met_Sox_Rdtase_MsrA_dom"/>
</dbReference>
<accession>A0A364RFX4</accession>